<organism evidence="2 3">
    <name type="scientific">Trichonephila clavata</name>
    <name type="common">Joro spider</name>
    <name type="synonym">Nephila clavata</name>
    <dbReference type="NCBI Taxonomy" id="2740835"/>
    <lineage>
        <taxon>Eukaryota</taxon>
        <taxon>Metazoa</taxon>
        <taxon>Ecdysozoa</taxon>
        <taxon>Arthropoda</taxon>
        <taxon>Chelicerata</taxon>
        <taxon>Arachnida</taxon>
        <taxon>Araneae</taxon>
        <taxon>Araneomorphae</taxon>
        <taxon>Entelegynae</taxon>
        <taxon>Araneoidea</taxon>
        <taxon>Nephilidae</taxon>
        <taxon>Trichonephila</taxon>
    </lineage>
</organism>
<feature type="compositionally biased region" description="Low complexity" evidence="1">
    <location>
        <begin position="333"/>
        <end position="345"/>
    </location>
</feature>
<reference evidence="2" key="1">
    <citation type="submission" date="2020-07" db="EMBL/GenBank/DDBJ databases">
        <title>Multicomponent nature underlies the extraordinary mechanical properties of spider dragline silk.</title>
        <authorList>
            <person name="Kono N."/>
            <person name="Nakamura H."/>
            <person name="Mori M."/>
            <person name="Yoshida Y."/>
            <person name="Ohtoshi R."/>
            <person name="Malay A.D."/>
            <person name="Moran D.A.P."/>
            <person name="Tomita M."/>
            <person name="Numata K."/>
            <person name="Arakawa K."/>
        </authorList>
    </citation>
    <scope>NUCLEOTIDE SEQUENCE</scope>
</reference>
<feature type="compositionally biased region" description="Polar residues" evidence="1">
    <location>
        <begin position="200"/>
        <end position="218"/>
    </location>
</feature>
<comment type="caution">
    <text evidence="2">The sequence shown here is derived from an EMBL/GenBank/DDBJ whole genome shotgun (WGS) entry which is preliminary data.</text>
</comment>
<evidence type="ECO:0000313" key="2">
    <source>
        <dbReference type="EMBL" id="GFR27302.1"/>
    </source>
</evidence>
<feature type="region of interest" description="Disordered" evidence="1">
    <location>
        <begin position="270"/>
        <end position="377"/>
    </location>
</feature>
<dbReference type="Proteomes" id="UP000887116">
    <property type="component" value="Unassembled WGS sequence"/>
</dbReference>
<dbReference type="OrthoDB" id="414661at2759"/>
<sequence>MPVQNDHGSMVPKLLEVKEGEKVFGEINKFIKKPSSVCNKGMERLRKSWKTVLLSLLSLVIVIKPQVMSLQIRPQTCYNSMGDVGTCMFVWECIKTEGKHLGTCADGFLFGSCCAHSDSKNNLIPQTSTTTTNVHPSKSTTISLSFSSLSENEDLDNFKTTFKPGLFGSTTTKPSHMKPTIFTSQSRPQYFKPVPHSKPTPKTSQRPTFKPSPISSKPGTHLPSKPSLVTIENFLTLPATPSLEILPKPSSSAVNNGNISPALSSTTNGWFRPSIHASTKRPQYPTKISTSRKPQTTHASATKRPQQPTKVSTTKKPTTPSIAYSSIKRPQHSTKTSTTRRPQTTHVEFTNTHVSTKRPQYPMKTSPSRRPQTTHRTTEYPYVRPSWKPRPSTSGTSTISKPHVFTFSNYYSTRPTVSKTTQSSNFPASTSFQSTSPASIPVSVIKPTTEKVSTTKRPTVATSSRPIFSTTKRTSIPSNATTHHTFNVTMIPFFTTNRPAIQKPTASLIFNWFTPPSTKAPVAYNFTIVSSIVTVQNVTPSVIKPISINNSIGKPTKSPFLTTKTVNMTSVEEQSTTASSKQTTPFPGKFIYSMHLEIRITIE</sequence>
<accession>A0A8X6HNP2</accession>
<keyword evidence="3" id="KW-1185">Reference proteome</keyword>
<evidence type="ECO:0000313" key="3">
    <source>
        <dbReference type="Proteomes" id="UP000887116"/>
    </source>
</evidence>
<gene>
    <name evidence="2" type="primary">AVEN_115249_1</name>
    <name evidence="2" type="ORF">TNCT_433111</name>
</gene>
<feature type="compositionally biased region" description="Polar residues" evidence="1">
    <location>
        <begin position="276"/>
        <end position="304"/>
    </location>
</feature>
<proteinExistence type="predicted"/>
<feature type="region of interest" description="Disordered" evidence="1">
    <location>
        <begin position="169"/>
        <end position="225"/>
    </location>
</feature>
<evidence type="ECO:0000256" key="1">
    <source>
        <dbReference type="SAM" id="MobiDB-lite"/>
    </source>
</evidence>
<feature type="region of interest" description="Disordered" evidence="1">
    <location>
        <begin position="419"/>
        <end position="438"/>
    </location>
</feature>
<feature type="compositionally biased region" description="Low complexity" evidence="1">
    <location>
        <begin position="305"/>
        <end position="321"/>
    </location>
</feature>
<name>A0A8X6HNP2_TRICU</name>
<dbReference type="AlphaFoldDB" id="A0A8X6HNP2"/>
<protein>
    <submittedName>
        <fullName evidence="2">Uncharacterized protein</fullName>
    </submittedName>
</protein>
<feature type="compositionally biased region" description="Polar residues" evidence="1">
    <location>
        <begin position="346"/>
        <end position="375"/>
    </location>
</feature>
<dbReference type="EMBL" id="BMAO01008901">
    <property type="protein sequence ID" value="GFR27302.1"/>
    <property type="molecule type" value="Genomic_DNA"/>
</dbReference>